<dbReference type="InterPro" id="IPR003754">
    <property type="entry name" value="4pyrrol_synth_uPrphyn_synth"/>
</dbReference>
<evidence type="ECO:0000256" key="11">
    <source>
        <dbReference type="ARBA" id="ARBA00060039"/>
    </source>
</evidence>
<dbReference type="Gene3D" id="3.40.50.10090">
    <property type="match status" value="2"/>
</dbReference>
<keyword evidence="14" id="KW-1185">Reference proteome</keyword>
<evidence type="ECO:0000256" key="4">
    <source>
        <dbReference type="ARBA" id="ARBA00023133"/>
    </source>
</evidence>
<dbReference type="GO" id="GO:0006785">
    <property type="term" value="P:heme B biosynthetic process"/>
    <property type="evidence" value="ECO:0007669"/>
    <property type="project" value="UniProtKB-ARBA"/>
</dbReference>
<dbReference type="PANTHER" id="PTHR12390">
    <property type="entry name" value="UROPORPHYRINOGEN III SYNTHASE"/>
    <property type="match status" value="1"/>
</dbReference>
<dbReference type="Pfam" id="PF02602">
    <property type="entry name" value="HEM4"/>
    <property type="match status" value="1"/>
</dbReference>
<dbReference type="EC" id="4.2.1.75" evidence="3"/>
<comment type="pathway">
    <text evidence="1">Porphyrin-containing compound metabolism; protoporphyrin-IX biosynthesis; coproporphyrinogen-III from 5-aminolevulinate: step 3/4.</text>
</comment>
<evidence type="ECO:0000256" key="2">
    <source>
        <dbReference type="ARBA" id="ARBA00008133"/>
    </source>
</evidence>
<dbReference type="CDD" id="cd06578">
    <property type="entry name" value="HemD"/>
    <property type="match status" value="1"/>
</dbReference>
<name>A0ABD2MRJ3_9CUCU</name>
<evidence type="ECO:0000256" key="6">
    <source>
        <dbReference type="ARBA" id="ARBA00023244"/>
    </source>
</evidence>
<sequence length="308" mass="35655">MTILKRSVMLLKTQKALSQKDEYEELLKFHNFTVKQVNTLVFNFYNLPTLKTKLDNSDDYSGILLSSPRCVEAVHLALNKNKLDSSWKTNHKNYVVGEATHSEALQKLDLDCRGKESGNAKNLSQIIVEENVGSKRPFLFPHGNLKTDTLKHELNKFNISIEGVLVYDTLANPAVEEEFRMATNDYMEFPEYVVYFSPSGVRSSIEYFRKKPDYLEKIQISCLKLRYQLNLIYSIIDTINRITPNYRAEQVQTKKKTFKKLSKTIMTERIDNTNSNKRNTHRIEIVPASIDGLLLLDLLLKQPSKRRI</sequence>
<evidence type="ECO:0000313" key="13">
    <source>
        <dbReference type="EMBL" id="KAL3268706.1"/>
    </source>
</evidence>
<proteinExistence type="inferred from homology"/>
<dbReference type="Proteomes" id="UP001516400">
    <property type="component" value="Unassembled WGS sequence"/>
</dbReference>
<dbReference type="SUPFAM" id="SSF69618">
    <property type="entry name" value="HemD-like"/>
    <property type="match status" value="1"/>
</dbReference>
<evidence type="ECO:0000256" key="5">
    <source>
        <dbReference type="ARBA" id="ARBA00023239"/>
    </source>
</evidence>
<protein>
    <recommendedName>
        <fullName evidence="9">Uroporphyrinogen-III synthase</fullName>
        <ecNumber evidence="3">4.2.1.75</ecNumber>
    </recommendedName>
    <alternativeName>
        <fullName evidence="8">Hydroxymethylbilane hydrolyase [cyclizing]</fullName>
    </alternativeName>
    <alternativeName>
        <fullName evidence="7">Uroporphyrinogen-III cosynthase</fullName>
    </alternativeName>
</protein>
<evidence type="ECO:0000256" key="10">
    <source>
        <dbReference type="ARBA" id="ARBA00048617"/>
    </source>
</evidence>
<dbReference type="PANTHER" id="PTHR12390:SF0">
    <property type="entry name" value="UROPORPHYRINOGEN-III SYNTHASE"/>
    <property type="match status" value="1"/>
</dbReference>
<feature type="domain" description="Tetrapyrrole biosynthesis uroporphyrinogen III synthase" evidence="12">
    <location>
        <begin position="22"/>
        <end position="222"/>
    </location>
</feature>
<accession>A0ABD2MRJ3</accession>
<evidence type="ECO:0000256" key="3">
    <source>
        <dbReference type="ARBA" id="ARBA00013109"/>
    </source>
</evidence>
<organism evidence="13 14">
    <name type="scientific">Cryptolaemus montrouzieri</name>
    <dbReference type="NCBI Taxonomy" id="559131"/>
    <lineage>
        <taxon>Eukaryota</taxon>
        <taxon>Metazoa</taxon>
        <taxon>Ecdysozoa</taxon>
        <taxon>Arthropoda</taxon>
        <taxon>Hexapoda</taxon>
        <taxon>Insecta</taxon>
        <taxon>Pterygota</taxon>
        <taxon>Neoptera</taxon>
        <taxon>Endopterygota</taxon>
        <taxon>Coleoptera</taxon>
        <taxon>Polyphaga</taxon>
        <taxon>Cucujiformia</taxon>
        <taxon>Coccinelloidea</taxon>
        <taxon>Coccinellidae</taxon>
        <taxon>Scymninae</taxon>
        <taxon>Scymnini</taxon>
        <taxon>Cryptolaemus</taxon>
    </lineage>
</organism>
<dbReference type="InterPro" id="IPR036108">
    <property type="entry name" value="4pyrrol_syn_uPrphyn_synt_sf"/>
</dbReference>
<dbReference type="GO" id="GO:0004852">
    <property type="term" value="F:uroporphyrinogen-III synthase activity"/>
    <property type="evidence" value="ECO:0007669"/>
    <property type="project" value="UniProtKB-EC"/>
</dbReference>
<evidence type="ECO:0000259" key="12">
    <source>
        <dbReference type="Pfam" id="PF02602"/>
    </source>
</evidence>
<comment type="function">
    <text evidence="11">Catalyzes cyclization of the linear tetrapyrrole, hydroxymethylbilane, to the macrocyclic uroporphyrinogen III, the branch point for the various sub-pathways leading to the wide diversity of porphyrins. Porphyrins act as cofactors for a multitude of enzymes that perform a variety of processes within the cell such as methionine synthesis (vitamin B12) or oxygen transport (heme).</text>
</comment>
<keyword evidence="5" id="KW-0456">Lyase</keyword>
<evidence type="ECO:0000256" key="1">
    <source>
        <dbReference type="ARBA" id="ARBA00004772"/>
    </source>
</evidence>
<evidence type="ECO:0000256" key="8">
    <source>
        <dbReference type="ARBA" id="ARBA00032649"/>
    </source>
</evidence>
<evidence type="ECO:0000313" key="14">
    <source>
        <dbReference type="Proteomes" id="UP001516400"/>
    </source>
</evidence>
<dbReference type="FunFam" id="3.40.50.10090:FF:000003">
    <property type="entry name" value="uroporphyrinogen-III synthase"/>
    <property type="match status" value="1"/>
</dbReference>
<comment type="similarity">
    <text evidence="2">Belongs to the uroporphyrinogen-III synthase family.</text>
</comment>
<keyword evidence="4" id="KW-0350">Heme biosynthesis</keyword>
<keyword evidence="6" id="KW-0627">Porphyrin biosynthesis</keyword>
<dbReference type="EMBL" id="JABFTP020000021">
    <property type="protein sequence ID" value="KAL3268706.1"/>
    <property type="molecule type" value="Genomic_DNA"/>
</dbReference>
<comment type="catalytic activity">
    <reaction evidence="10">
        <text>hydroxymethylbilane = uroporphyrinogen III + H2O</text>
        <dbReference type="Rhea" id="RHEA:18965"/>
        <dbReference type="ChEBI" id="CHEBI:15377"/>
        <dbReference type="ChEBI" id="CHEBI:57308"/>
        <dbReference type="ChEBI" id="CHEBI:57845"/>
        <dbReference type="EC" id="4.2.1.75"/>
    </reaction>
</comment>
<evidence type="ECO:0000256" key="7">
    <source>
        <dbReference type="ARBA" id="ARBA00031702"/>
    </source>
</evidence>
<reference evidence="13 14" key="1">
    <citation type="journal article" date="2021" name="BMC Biol.">
        <title>Horizontally acquired antibacterial genes associated with adaptive radiation of ladybird beetles.</title>
        <authorList>
            <person name="Li H.S."/>
            <person name="Tang X.F."/>
            <person name="Huang Y.H."/>
            <person name="Xu Z.Y."/>
            <person name="Chen M.L."/>
            <person name="Du X.Y."/>
            <person name="Qiu B.Y."/>
            <person name="Chen P.T."/>
            <person name="Zhang W."/>
            <person name="Slipinski A."/>
            <person name="Escalona H.E."/>
            <person name="Waterhouse R.M."/>
            <person name="Zwick A."/>
            <person name="Pang H."/>
        </authorList>
    </citation>
    <scope>NUCLEOTIDE SEQUENCE [LARGE SCALE GENOMIC DNA]</scope>
    <source>
        <strain evidence="13">SYSU2018</strain>
    </source>
</reference>
<dbReference type="AlphaFoldDB" id="A0ABD2MRJ3"/>
<comment type="caution">
    <text evidence="13">The sequence shown here is derived from an EMBL/GenBank/DDBJ whole genome shotgun (WGS) entry which is preliminary data.</text>
</comment>
<dbReference type="InterPro" id="IPR039793">
    <property type="entry name" value="UROS/Hem4"/>
</dbReference>
<gene>
    <name evidence="13" type="ORF">HHI36_007808</name>
</gene>
<evidence type="ECO:0000256" key="9">
    <source>
        <dbReference type="ARBA" id="ARBA00040167"/>
    </source>
</evidence>